<feature type="transmembrane region" description="Helical" evidence="7">
    <location>
        <begin position="211"/>
        <end position="233"/>
    </location>
</feature>
<comment type="subcellular location">
    <subcellularLocation>
        <location evidence="1">Cell membrane</location>
        <topology evidence="1">Multi-pass membrane protein</topology>
    </subcellularLocation>
</comment>
<evidence type="ECO:0000256" key="6">
    <source>
        <dbReference type="ARBA" id="ARBA00023136"/>
    </source>
</evidence>
<evidence type="ECO:0000256" key="5">
    <source>
        <dbReference type="ARBA" id="ARBA00022989"/>
    </source>
</evidence>
<evidence type="ECO:0000259" key="8">
    <source>
        <dbReference type="PROSITE" id="PS50850"/>
    </source>
</evidence>
<dbReference type="GO" id="GO:0005886">
    <property type="term" value="C:plasma membrane"/>
    <property type="evidence" value="ECO:0007669"/>
    <property type="project" value="UniProtKB-SubCell"/>
</dbReference>
<keyword evidence="4 7" id="KW-0812">Transmembrane</keyword>
<gene>
    <name evidence="9" type="ORF">HMPREF9498_00944</name>
</gene>
<dbReference type="Proteomes" id="UP000004846">
    <property type="component" value="Unassembled WGS sequence"/>
</dbReference>
<dbReference type="Gene3D" id="1.20.1250.20">
    <property type="entry name" value="MFS general substrate transporter like domains"/>
    <property type="match status" value="1"/>
</dbReference>
<feature type="transmembrane region" description="Helical" evidence="7">
    <location>
        <begin position="17"/>
        <end position="39"/>
    </location>
</feature>
<dbReference type="PRINTS" id="PR01035">
    <property type="entry name" value="TCRTETA"/>
</dbReference>
<feature type="transmembrane region" description="Helical" evidence="7">
    <location>
        <begin position="107"/>
        <end position="130"/>
    </location>
</feature>
<evidence type="ECO:0000256" key="4">
    <source>
        <dbReference type="ARBA" id="ARBA00022692"/>
    </source>
</evidence>
<organism evidence="9 10">
    <name type="scientific">Enterococcus faecalis TX4248</name>
    <dbReference type="NCBI Taxonomy" id="749495"/>
    <lineage>
        <taxon>Bacteria</taxon>
        <taxon>Bacillati</taxon>
        <taxon>Bacillota</taxon>
        <taxon>Bacilli</taxon>
        <taxon>Lactobacillales</taxon>
        <taxon>Enterococcaceae</taxon>
        <taxon>Enterococcus</taxon>
    </lineage>
</organism>
<feature type="domain" description="Major facilitator superfamily (MFS) profile" evidence="8">
    <location>
        <begin position="17"/>
        <end position="393"/>
    </location>
</feature>
<dbReference type="Pfam" id="PF07690">
    <property type="entry name" value="MFS_1"/>
    <property type="match status" value="1"/>
</dbReference>
<feature type="transmembrane region" description="Helical" evidence="7">
    <location>
        <begin position="343"/>
        <end position="364"/>
    </location>
</feature>
<feature type="transmembrane region" description="Helical" evidence="7">
    <location>
        <begin position="51"/>
        <end position="71"/>
    </location>
</feature>
<accession>A0A125W8G0</accession>
<evidence type="ECO:0000313" key="10">
    <source>
        <dbReference type="Proteomes" id="UP000004846"/>
    </source>
</evidence>
<evidence type="ECO:0000256" key="3">
    <source>
        <dbReference type="ARBA" id="ARBA00022448"/>
    </source>
</evidence>
<feature type="transmembrane region" description="Helical" evidence="7">
    <location>
        <begin position="308"/>
        <end position="331"/>
    </location>
</feature>
<evidence type="ECO:0000256" key="7">
    <source>
        <dbReference type="SAM" id="Phobius"/>
    </source>
</evidence>
<feature type="transmembrane region" description="Helical" evidence="7">
    <location>
        <begin position="284"/>
        <end position="302"/>
    </location>
</feature>
<reference evidence="10" key="1">
    <citation type="submission" date="2010-07" db="EMBL/GenBank/DDBJ databases">
        <authorList>
            <person name="Weinstock G."/>
            <person name="Sodergren E."/>
            <person name="Clifton S."/>
            <person name="Fulton L."/>
            <person name="Fulton B."/>
            <person name="Courtney L."/>
            <person name="Fronick C."/>
            <person name="Harrison M."/>
            <person name="Strong C."/>
            <person name="Farmer C."/>
            <person name="Delahaunty K."/>
            <person name="Markovic C."/>
            <person name="Hall O."/>
            <person name="Minx P."/>
            <person name="Tomlinson C."/>
            <person name="Mitreva M."/>
            <person name="Hou S."/>
            <person name="Chen J."/>
            <person name="Wollam A."/>
            <person name="Pepin K.H."/>
            <person name="Johnson M."/>
            <person name="Bhonagiri V."/>
            <person name="Zhang X."/>
            <person name="Suruliraj S."/>
            <person name="Warren W."/>
            <person name="Chinwalla A."/>
            <person name="Mardis E.R."/>
            <person name="Wilson R.K."/>
        </authorList>
    </citation>
    <scope>NUCLEOTIDE SEQUENCE [LARGE SCALE GENOMIC DNA]</scope>
    <source>
        <strain evidence="10">TX4248</strain>
    </source>
</reference>
<dbReference type="AlphaFoldDB" id="A0A125W8G0"/>
<feature type="transmembrane region" description="Helical" evidence="7">
    <location>
        <begin position="253"/>
        <end position="272"/>
    </location>
</feature>
<feature type="transmembrane region" description="Helical" evidence="7">
    <location>
        <begin position="370"/>
        <end position="389"/>
    </location>
</feature>
<dbReference type="EMBL" id="AEBR01000025">
    <property type="protein sequence ID" value="EFM83486.1"/>
    <property type="molecule type" value="Genomic_DNA"/>
</dbReference>
<evidence type="ECO:0000313" key="9">
    <source>
        <dbReference type="EMBL" id="EFM83486.1"/>
    </source>
</evidence>
<protein>
    <submittedName>
        <fullName evidence="9">Transporter, major facilitator family protein</fullName>
    </submittedName>
</protein>
<dbReference type="InterPro" id="IPR001958">
    <property type="entry name" value="Tet-R_TetA/multi-R_MdtG-like"/>
</dbReference>
<comment type="caution">
    <text evidence="9">The sequence shown here is derived from an EMBL/GenBank/DDBJ whole genome shotgun (WGS) entry which is preliminary data.</text>
</comment>
<dbReference type="InterPro" id="IPR005829">
    <property type="entry name" value="Sugar_transporter_CS"/>
</dbReference>
<dbReference type="HOGENOM" id="CLU_001265_10_11_9"/>
<keyword evidence="5 7" id="KW-1133">Transmembrane helix</keyword>
<dbReference type="PROSITE" id="PS50850">
    <property type="entry name" value="MFS"/>
    <property type="match status" value="1"/>
</dbReference>
<keyword evidence="3" id="KW-0813">Transport</keyword>
<comment type="similarity">
    <text evidence="2">Belongs to the major facilitator superfamily. TCR/Tet family.</text>
</comment>
<dbReference type="PANTHER" id="PTHR23504:SF115">
    <property type="entry name" value="MULTIDRUG RESISTANCE PROTEIN 2"/>
    <property type="match status" value="1"/>
</dbReference>
<feature type="transmembrane region" description="Helical" evidence="7">
    <location>
        <begin position="172"/>
        <end position="190"/>
    </location>
</feature>
<dbReference type="GO" id="GO:0022857">
    <property type="term" value="F:transmembrane transporter activity"/>
    <property type="evidence" value="ECO:0007669"/>
    <property type="project" value="InterPro"/>
</dbReference>
<dbReference type="InterPro" id="IPR020846">
    <property type="entry name" value="MFS_dom"/>
</dbReference>
<evidence type="ECO:0000256" key="2">
    <source>
        <dbReference type="ARBA" id="ARBA00007520"/>
    </source>
</evidence>
<feature type="transmembrane region" description="Helical" evidence="7">
    <location>
        <begin position="142"/>
        <end position="166"/>
    </location>
</feature>
<keyword evidence="6 7" id="KW-0472">Membrane</keyword>
<dbReference type="PANTHER" id="PTHR23504">
    <property type="entry name" value="MAJOR FACILITATOR SUPERFAMILY DOMAIN-CONTAINING PROTEIN 10"/>
    <property type="match status" value="1"/>
</dbReference>
<name>A0A125W8G0_ENTFL</name>
<evidence type="ECO:0000256" key="1">
    <source>
        <dbReference type="ARBA" id="ARBA00004651"/>
    </source>
</evidence>
<proteinExistence type="inferred from homology"/>
<dbReference type="PROSITE" id="PS00216">
    <property type="entry name" value="SUGAR_TRANSPORT_1"/>
    <property type="match status" value="1"/>
</dbReference>
<dbReference type="InterPro" id="IPR036259">
    <property type="entry name" value="MFS_trans_sf"/>
</dbReference>
<dbReference type="CDD" id="cd17325">
    <property type="entry name" value="MFS_MdtG_SLC18_like"/>
    <property type="match status" value="1"/>
</dbReference>
<dbReference type="SUPFAM" id="SSF103473">
    <property type="entry name" value="MFS general substrate transporter"/>
    <property type="match status" value="1"/>
</dbReference>
<sequence>MAVFLWRRQIMTKKNSMMYLAISNLFLVFLGVGLVIPVIPQLKEEMHFSGTTMGMMISIFAIAQLITSPIAGVLSDKIGRKKMIATGMLVFSISELLFGLAQAKSGFYISRGLGGIAAALLMPSVTAFVADMTTISERPKAMGLVSAAISGGFIIGPGVGGFIAYLGIRAPFFAAAFLAFIGFILTLTVLKEPEKRILAAVEAKKGSFMDILRNPMFTSLFVIILISSFGLQAFESIYSIMATINFGFTTSEIAIVITVSGILALICQLFFFDAIVQKIGEMGLIQLTFFASAIFIAVIAFTKNNLVVVFSTFIVFLAFDLFRPAVTTYLSKHAGDQQGTINGLNSTFTSFGNILGPMAAGALFDINHFFPYYVSAVILLGTGFLSLFLNRNKM</sequence>
<feature type="transmembrane region" description="Helical" evidence="7">
    <location>
        <begin position="83"/>
        <end position="101"/>
    </location>
</feature>
<dbReference type="InterPro" id="IPR011701">
    <property type="entry name" value="MFS"/>
</dbReference>